<dbReference type="InterPro" id="IPR033120">
    <property type="entry name" value="HOTDOG_ACOT"/>
</dbReference>
<dbReference type="GO" id="GO:0006637">
    <property type="term" value="P:acyl-CoA metabolic process"/>
    <property type="evidence" value="ECO:0007669"/>
    <property type="project" value="TreeGrafter"/>
</dbReference>
<dbReference type="PANTHER" id="PTHR11049">
    <property type="entry name" value="ACYL COENZYME A THIOESTER HYDROLASE"/>
    <property type="match status" value="1"/>
</dbReference>
<evidence type="ECO:0000313" key="3">
    <source>
        <dbReference type="EMBL" id="CAG8792590.1"/>
    </source>
</evidence>
<evidence type="ECO:0000259" key="2">
    <source>
        <dbReference type="PROSITE" id="PS51770"/>
    </source>
</evidence>
<dbReference type="InterPro" id="IPR029069">
    <property type="entry name" value="HotDog_dom_sf"/>
</dbReference>
<dbReference type="OrthoDB" id="3184331at2759"/>
<proteinExistence type="predicted"/>
<dbReference type="PROSITE" id="PS51770">
    <property type="entry name" value="HOTDOG_ACOT"/>
    <property type="match status" value="1"/>
</dbReference>
<gene>
    <name evidence="3" type="ORF">DERYTH_LOCUS21731</name>
</gene>
<comment type="caution">
    <text evidence="3">The sequence shown here is derived from an EMBL/GenBank/DDBJ whole genome shotgun (WGS) entry which is preliminary data.</text>
</comment>
<dbReference type="InterPro" id="IPR040170">
    <property type="entry name" value="Cytosol_ACT"/>
</dbReference>
<organism evidence="3 4">
    <name type="scientific">Dentiscutata erythropus</name>
    <dbReference type="NCBI Taxonomy" id="1348616"/>
    <lineage>
        <taxon>Eukaryota</taxon>
        <taxon>Fungi</taxon>
        <taxon>Fungi incertae sedis</taxon>
        <taxon>Mucoromycota</taxon>
        <taxon>Glomeromycotina</taxon>
        <taxon>Glomeromycetes</taxon>
        <taxon>Diversisporales</taxon>
        <taxon>Gigasporaceae</taxon>
        <taxon>Dentiscutata</taxon>
    </lineage>
</organism>
<accession>A0A9N9JUN2</accession>
<dbReference type="EMBL" id="CAJVPY010028399">
    <property type="protein sequence ID" value="CAG8792590.1"/>
    <property type="molecule type" value="Genomic_DNA"/>
</dbReference>
<dbReference type="Proteomes" id="UP000789405">
    <property type="component" value="Unassembled WGS sequence"/>
</dbReference>
<dbReference type="Gene3D" id="3.10.129.10">
    <property type="entry name" value="Hotdog Thioesterase"/>
    <property type="match status" value="1"/>
</dbReference>
<evidence type="ECO:0000256" key="1">
    <source>
        <dbReference type="ARBA" id="ARBA00022801"/>
    </source>
</evidence>
<dbReference type="AlphaFoldDB" id="A0A9N9JUN2"/>
<name>A0A9N9JUN2_9GLOM</name>
<keyword evidence="1" id="KW-0378">Hydrolase</keyword>
<dbReference type="GO" id="GO:0052816">
    <property type="term" value="F:long-chain fatty acyl-CoA hydrolase activity"/>
    <property type="evidence" value="ECO:0007669"/>
    <property type="project" value="TreeGrafter"/>
</dbReference>
<dbReference type="SUPFAM" id="SSF54637">
    <property type="entry name" value="Thioesterase/thiol ester dehydrase-isomerase"/>
    <property type="match status" value="1"/>
</dbReference>
<feature type="non-terminal residue" evidence="3">
    <location>
        <position position="102"/>
    </location>
</feature>
<reference evidence="3" key="1">
    <citation type="submission" date="2021-06" db="EMBL/GenBank/DDBJ databases">
        <authorList>
            <person name="Kallberg Y."/>
            <person name="Tangrot J."/>
            <person name="Rosling A."/>
        </authorList>
    </citation>
    <scope>NUCLEOTIDE SEQUENCE</scope>
    <source>
        <strain evidence="3">MA453B</strain>
    </source>
</reference>
<feature type="domain" description="HotDog ACOT-type" evidence="2">
    <location>
        <begin position="1"/>
        <end position="47"/>
    </location>
</feature>
<dbReference type="GO" id="GO:0005737">
    <property type="term" value="C:cytoplasm"/>
    <property type="evidence" value="ECO:0007669"/>
    <property type="project" value="TreeGrafter"/>
</dbReference>
<evidence type="ECO:0000313" key="4">
    <source>
        <dbReference type="Proteomes" id="UP000789405"/>
    </source>
</evidence>
<keyword evidence="4" id="KW-1185">Reference proteome</keyword>
<sequence>VTVRSVVSCTFHSSLEVYCSVEAENLMTGERFFANDGFFTMVAVDFENSPTPVPRAIPDDEQEKELFAGAELRRKRRLGQRRELIQKELSAHPEEFEQVNNY</sequence>
<protein>
    <submittedName>
        <fullName evidence="3">5997_t:CDS:1</fullName>
    </submittedName>
</protein>